<proteinExistence type="predicted"/>
<accession>A0ACC3D711</accession>
<name>A0ACC3D711_9PEZI</name>
<dbReference type="Proteomes" id="UP001186974">
    <property type="component" value="Unassembled WGS sequence"/>
</dbReference>
<evidence type="ECO:0000313" key="1">
    <source>
        <dbReference type="EMBL" id="KAK3062867.1"/>
    </source>
</evidence>
<reference evidence="1" key="1">
    <citation type="submission" date="2024-09" db="EMBL/GenBank/DDBJ databases">
        <title>Black Yeasts Isolated from many extreme environments.</title>
        <authorList>
            <person name="Coleine C."/>
            <person name="Stajich J.E."/>
            <person name="Selbmann L."/>
        </authorList>
    </citation>
    <scope>NUCLEOTIDE SEQUENCE</scope>
    <source>
        <strain evidence="1">CCFEE 5737</strain>
    </source>
</reference>
<gene>
    <name evidence="1" type="ORF">LTS18_003205</name>
</gene>
<protein>
    <submittedName>
        <fullName evidence="1">Uncharacterized protein</fullName>
    </submittedName>
</protein>
<sequence>MVYPKQHAMDDDEPLTESHRLWPEYVKMRKDPMFQTLHQAQRTYISGHPLNYIVPIQDDRSTLNTPLTERLANEEADEPEPELGSLDVKVAKAKEKKKAHEKARKERRKAEKRAEFGESDSKVPDWVEKGREQAAKEKAKGRLNLGGTMYELCLYPLDEPVPPGFGMFATQAAGQYRQKHGKESVTADNVLKVIDEAMKNGLEYEDLLVNSAKATYRINIPANDILPGAASVEDDQRCFMLPQSPVDVWSLTPGSRGPVITTDGSVEEAMFTLLLIPSKVMTTYSLPEFRKALYAIDVGSRLRLKPRNGESYDTIMPNECDNILEVARWIRNTMVKLDEETKTDVSYYAQEFFNKREEDRSTAHKWVGEGGGNPVLTMFYAGFPLLIRTGMMKPLTAEELQGDETKAKVKEFAGADSPFIQTLHKLSIHERLRKMGIKEDE</sequence>
<comment type="caution">
    <text evidence="1">The sequence shown here is derived from an EMBL/GenBank/DDBJ whole genome shotgun (WGS) entry which is preliminary data.</text>
</comment>
<dbReference type="EMBL" id="JAWDJW010007092">
    <property type="protein sequence ID" value="KAK3062867.1"/>
    <property type="molecule type" value="Genomic_DNA"/>
</dbReference>
<organism evidence="1 2">
    <name type="scientific">Coniosporium uncinatum</name>
    <dbReference type="NCBI Taxonomy" id="93489"/>
    <lineage>
        <taxon>Eukaryota</taxon>
        <taxon>Fungi</taxon>
        <taxon>Dikarya</taxon>
        <taxon>Ascomycota</taxon>
        <taxon>Pezizomycotina</taxon>
        <taxon>Dothideomycetes</taxon>
        <taxon>Dothideomycetes incertae sedis</taxon>
        <taxon>Coniosporium</taxon>
    </lineage>
</organism>
<evidence type="ECO:0000313" key="2">
    <source>
        <dbReference type="Proteomes" id="UP001186974"/>
    </source>
</evidence>
<keyword evidence="2" id="KW-1185">Reference proteome</keyword>